<evidence type="ECO:0000259" key="2">
    <source>
        <dbReference type="Pfam" id="PF11940"/>
    </source>
</evidence>
<feature type="domain" description="Peptidase M1 membrane alanine aminopeptidase" evidence="1">
    <location>
        <begin position="4"/>
        <end position="78"/>
    </location>
</feature>
<dbReference type="InterPro" id="IPR027268">
    <property type="entry name" value="Peptidase_M4/M1_CTD_sf"/>
</dbReference>
<dbReference type="PANTHER" id="PTHR46322:SF1">
    <property type="entry name" value="PUROMYCIN-SENSITIVE AMINOPEPTIDASE"/>
    <property type="match status" value="1"/>
</dbReference>
<evidence type="ECO:0000313" key="4">
    <source>
        <dbReference type="Proteomes" id="UP000012960"/>
    </source>
</evidence>
<dbReference type="GO" id="GO:0008270">
    <property type="term" value="F:zinc ion binding"/>
    <property type="evidence" value="ECO:0007669"/>
    <property type="project" value="InterPro"/>
</dbReference>
<proteinExistence type="predicted"/>
<dbReference type="SUPFAM" id="SSF55486">
    <property type="entry name" value="Metalloproteases ('zincins'), catalytic domain"/>
    <property type="match status" value="1"/>
</dbReference>
<name>A0A804IBX9_MUSAM</name>
<dbReference type="InterPro" id="IPR012779">
    <property type="entry name" value="Peptidase_M1_pepN"/>
</dbReference>
<evidence type="ECO:0000313" key="3">
    <source>
        <dbReference type="EnsemblPlants" id="Ma03_p14250.1"/>
    </source>
</evidence>
<dbReference type="Pfam" id="PF11940">
    <property type="entry name" value="DUF3458"/>
    <property type="match status" value="1"/>
</dbReference>
<feature type="domain" description="Peptidase M1 alanyl aminopeptidase Ig-like fold" evidence="2">
    <location>
        <begin position="85"/>
        <end position="172"/>
    </location>
</feature>
<protein>
    <recommendedName>
        <fullName evidence="5">Aminopeptidase N</fullName>
    </recommendedName>
</protein>
<dbReference type="InterPro" id="IPR035414">
    <property type="entry name" value="Peptidase_M1_pepN_Ig-like"/>
</dbReference>
<sequence>MAHPVRPHSYIKMDNFYTVTVYEKGAEVVRMYKTLLGSSGFRKGMDLYFKRHDGQAVTCEDFFAAMCDANDADLSSFLLWYSQAGTPQVRVTSSYDPDARMYSLKFSQEVPPTPGQPVKEPMFIPIALGLLDSSGKDMPLTCVYRDGVQQTISSNDQPVWKTVLHVKKVSQELFYVHLLWTF</sequence>
<dbReference type="EnsemblPlants" id="Ma03_t14250.1">
    <property type="protein sequence ID" value="Ma03_p14250.1"/>
    <property type="gene ID" value="Ma03_g14250"/>
</dbReference>
<dbReference type="Gramene" id="Ma03_t14250.1">
    <property type="protein sequence ID" value="Ma03_p14250.1"/>
    <property type="gene ID" value="Ma03_g14250"/>
</dbReference>
<evidence type="ECO:0000259" key="1">
    <source>
        <dbReference type="Pfam" id="PF01433"/>
    </source>
</evidence>
<organism evidence="3 4">
    <name type="scientific">Musa acuminata subsp. malaccensis</name>
    <name type="common">Wild banana</name>
    <name type="synonym">Musa malaccensis</name>
    <dbReference type="NCBI Taxonomy" id="214687"/>
    <lineage>
        <taxon>Eukaryota</taxon>
        <taxon>Viridiplantae</taxon>
        <taxon>Streptophyta</taxon>
        <taxon>Embryophyta</taxon>
        <taxon>Tracheophyta</taxon>
        <taxon>Spermatophyta</taxon>
        <taxon>Magnoliopsida</taxon>
        <taxon>Liliopsida</taxon>
        <taxon>Zingiberales</taxon>
        <taxon>Musaceae</taxon>
        <taxon>Musa</taxon>
    </lineage>
</organism>
<evidence type="ECO:0008006" key="5">
    <source>
        <dbReference type="Google" id="ProtNLM"/>
    </source>
</evidence>
<dbReference type="Pfam" id="PF01433">
    <property type="entry name" value="Peptidase_M1"/>
    <property type="match status" value="1"/>
</dbReference>
<dbReference type="InterPro" id="IPR038438">
    <property type="entry name" value="PepN_Ig-like_sf"/>
</dbReference>
<dbReference type="GO" id="GO:0008237">
    <property type="term" value="F:metallopeptidase activity"/>
    <property type="evidence" value="ECO:0007669"/>
    <property type="project" value="InterPro"/>
</dbReference>
<keyword evidence="4" id="KW-1185">Reference proteome</keyword>
<dbReference type="InterPro" id="IPR014782">
    <property type="entry name" value="Peptidase_M1_dom"/>
</dbReference>
<reference evidence="3" key="1">
    <citation type="submission" date="2021-05" db="UniProtKB">
        <authorList>
            <consortium name="EnsemblPlants"/>
        </authorList>
    </citation>
    <scope>IDENTIFICATION</scope>
    <source>
        <strain evidence="3">subsp. malaccensis</strain>
    </source>
</reference>
<dbReference type="AlphaFoldDB" id="A0A804IBX9"/>
<dbReference type="Gene3D" id="2.60.40.1840">
    <property type="match status" value="1"/>
</dbReference>
<dbReference type="Gene3D" id="1.10.390.10">
    <property type="entry name" value="Neutral Protease Domain 2"/>
    <property type="match status" value="1"/>
</dbReference>
<dbReference type="Proteomes" id="UP000012960">
    <property type="component" value="Unplaced"/>
</dbReference>
<accession>A0A804IBX9</accession>
<dbReference type="PANTHER" id="PTHR46322">
    <property type="entry name" value="PUROMYCIN-SENSITIVE AMINOPEPTIDASE"/>
    <property type="match status" value="1"/>
</dbReference>
<dbReference type="InParanoid" id="A0A804IBX9"/>